<evidence type="ECO:0000256" key="4">
    <source>
        <dbReference type="ARBA" id="ARBA00038303"/>
    </source>
</evidence>
<dbReference type="PANTHER" id="PTHR33603">
    <property type="entry name" value="METHYLTRANSFERASE"/>
    <property type="match status" value="1"/>
</dbReference>
<dbReference type="PIRSF" id="PIRSF004505">
    <property type="entry name" value="MT_bac"/>
    <property type="match status" value="1"/>
</dbReference>
<keyword evidence="5" id="KW-0698">rRNA processing</keyword>
<keyword evidence="5" id="KW-0963">Cytoplasm</keyword>
<comment type="similarity">
    <text evidence="4 5">Belongs to the RNA methyltransferase RlmH family.</text>
</comment>
<dbReference type="InterPro" id="IPR003742">
    <property type="entry name" value="RlmH-like"/>
</dbReference>
<organism evidence="6 7">
    <name type="scientific">Acidiphilium iwatense</name>
    <dbReference type="NCBI Taxonomy" id="768198"/>
    <lineage>
        <taxon>Bacteria</taxon>
        <taxon>Pseudomonadati</taxon>
        <taxon>Pseudomonadota</taxon>
        <taxon>Alphaproteobacteria</taxon>
        <taxon>Acetobacterales</taxon>
        <taxon>Acidocellaceae</taxon>
        <taxon>Acidiphilium</taxon>
    </lineage>
</organism>
<comment type="subcellular location">
    <subcellularLocation>
        <location evidence="5">Cytoplasm</location>
    </subcellularLocation>
</comment>
<name>A0ABS9DVC8_9PROT</name>
<feature type="binding site" evidence="5">
    <location>
        <position position="65"/>
    </location>
    <ligand>
        <name>S-adenosyl-L-methionine</name>
        <dbReference type="ChEBI" id="CHEBI:59789"/>
    </ligand>
</feature>
<dbReference type="InterPro" id="IPR029026">
    <property type="entry name" value="tRNA_m1G_MTases_N"/>
</dbReference>
<dbReference type="Proteomes" id="UP001521209">
    <property type="component" value="Unassembled WGS sequence"/>
</dbReference>
<sequence>MRIVAIGRDTTGPETELLRRYAARLRPPPELIALPDGHGSPVEIKRREAEAILKRLGAGDFVIALDQAGSAPDSLGLAAQLARWRETGRALAFVIGGAEGLDGAVIGRAEATLSLGRLTFPHLLARAILAEQLYRAQSILDGHPYHRAGRPTR</sequence>
<keyword evidence="7" id="KW-1185">Reference proteome</keyword>
<keyword evidence="1 5" id="KW-0489">Methyltransferase</keyword>
<keyword evidence="3 5" id="KW-0949">S-adenosyl-L-methionine</keyword>
<dbReference type="EC" id="2.1.1.177" evidence="5"/>
<evidence type="ECO:0000256" key="2">
    <source>
        <dbReference type="ARBA" id="ARBA00022679"/>
    </source>
</evidence>
<accession>A0ABS9DVC8</accession>
<keyword evidence="2 5" id="KW-0808">Transferase</keyword>
<evidence type="ECO:0000313" key="7">
    <source>
        <dbReference type="Proteomes" id="UP001521209"/>
    </source>
</evidence>
<reference evidence="6 7" key="1">
    <citation type="submission" date="2022-01" db="EMBL/GenBank/DDBJ databases">
        <authorList>
            <person name="Won M."/>
            <person name="Kim S.-J."/>
            <person name="Kwon S.-W."/>
        </authorList>
    </citation>
    <scope>NUCLEOTIDE SEQUENCE [LARGE SCALE GENOMIC DNA]</scope>
    <source>
        <strain evidence="6 7">KCTC 23505</strain>
    </source>
</reference>
<comment type="caution">
    <text evidence="6">The sequence shown here is derived from an EMBL/GenBank/DDBJ whole genome shotgun (WGS) entry which is preliminary data.</text>
</comment>
<comment type="function">
    <text evidence="5">Specifically methylates the pseudouridine at position 1915 (m3Psi1915) in 23S rRNA.</text>
</comment>
<comment type="catalytic activity">
    <reaction evidence="5">
        <text>pseudouridine(1915) in 23S rRNA + S-adenosyl-L-methionine = N(3)-methylpseudouridine(1915) in 23S rRNA + S-adenosyl-L-homocysteine + H(+)</text>
        <dbReference type="Rhea" id="RHEA:42752"/>
        <dbReference type="Rhea" id="RHEA-COMP:10221"/>
        <dbReference type="Rhea" id="RHEA-COMP:10222"/>
        <dbReference type="ChEBI" id="CHEBI:15378"/>
        <dbReference type="ChEBI" id="CHEBI:57856"/>
        <dbReference type="ChEBI" id="CHEBI:59789"/>
        <dbReference type="ChEBI" id="CHEBI:65314"/>
        <dbReference type="ChEBI" id="CHEBI:74486"/>
        <dbReference type="EC" id="2.1.1.177"/>
    </reaction>
</comment>
<dbReference type="Gene3D" id="3.40.1280.10">
    <property type="match status" value="1"/>
</dbReference>
<dbReference type="SUPFAM" id="SSF75217">
    <property type="entry name" value="alpha/beta knot"/>
    <property type="match status" value="1"/>
</dbReference>
<evidence type="ECO:0000256" key="3">
    <source>
        <dbReference type="ARBA" id="ARBA00022691"/>
    </source>
</evidence>
<dbReference type="RefSeq" id="WP_235703933.1">
    <property type="nucleotide sequence ID" value="NZ_JAKGBZ010000012.1"/>
</dbReference>
<dbReference type="CDD" id="cd18081">
    <property type="entry name" value="RlmH-like"/>
    <property type="match status" value="1"/>
</dbReference>
<dbReference type="EMBL" id="JAKGBZ010000012">
    <property type="protein sequence ID" value="MCF3946681.1"/>
    <property type="molecule type" value="Genomic_DNA"/>
</dbReference>
<dbReference type="PANTHER" id="PTHR33603:SF1">
    <property type="entry name" value="RIBOSOMAL RNA LARGE SUBUNIT METHYLTRANSFERASE H"/>
    <property type="match status" value="1"/>
</dbReference>
<protein>
    <recommendedName>
        <fullName evidence="5">Ribosomal RNA large subunit methyltransferase H</fullName>
        <ecNumber evidence="5">2.1.1.177</ecNumber>
    </recommendedName>
    <alternativeName>
        <fullName evidence="5">23S rRNA (pseudouridine1915-N3)-methyltransferase</fullName>
    </alternativeName>
    <alternativeName>
        <fullName evidence="5">23S rRNA m3Psi1915 methyltransferase</fullName>
    </alternativeName>
    <alternativeName>
        <fullName evidence="5">rRNA (pseudouridine-N3-)-methyltransferase RlmH</fullName>
    </alternativeName>
</protein>
<dbReference type="HAMAP" id="MF_00658">
    <property type="entry name" value="23SrRNA_methyltr_H"/>
    <property type="match status" value="1"/>
</dbReference>
<gene>
    <name evidence="5" type="primary">rlmH</name>
    <name evidence="6" type="ORF">L2A60_08300</name>
</gene>
<dbReference type="InterPro" id="IPR029028">
    <property type="entry name" value="Alpha/beta_knot_MTases"/>
</dbReference>
<evidence type="ECO:0000313" key="6">
    <source>
        <dbReference type="EMBL" id="MCF3946681.1"/>
    </source>
</evidence>
<comment type="subunit">
    <text evidence="5">Homodimer.</text>
</comment>
<proteinExistence type="inferred from homology"/>
<feature type="binding site" evidence="5">
    <location>
        <position position="96"/>
    </location>
    <ligand>
        <name>S-adenosyl-L-methionine</name>
        <dbReference type="ChEBI" id="CHEBI:59789"/>
    </ligand>
</feature>
<evidence type="ECO:0000256" key="1">
    <source>
        <dbReference type="ARBA" id="ARBA00022603"/>
    </source>
</evidence>
<evidence type="ECO:0000256" key="5">
    <source>
        <dbReference type="HAMAP-Rule" id="MF_00658"/>
    </source>
</evidence>
<dbReference type="Pfam" id="PF02590">
    <property type="entry name" value="SPOUT_MTase"/>
    <property type="match status" value="1"/>
</dbReference>
<feature type="binding site" evidence="5">
    <location>
        <begin position="115"/>
        <end position="120"/>
    </location>
    <ligand>
        <name>S-adenosyl-L-methionine</name>
        <dbReference type="ChEBI" id="CHEBI:59789"/>
    </ligand>
</feature>